<keyword evidence="3" id="KW-1185">Reference proteome</keyword>
<evidence type="ECO:0000313" key="2">
    <source>
        <dbReference type="EMBL" id="OSX73194.1"/>
    </source>
</evidence>
<gene>
    <name evidence="2" type="ORF">BU14_0371s0027</name>
</gene>
<sequence>PALQRPPDARAGIALALPPAAPPVTDASWHTGAHRATLSRPSRPPRPTENAPTHRHPPPTTTLPSFHYLPSSPTSDPPHQATCPPPTFAASPPFPHAPTRSAKTGGHHVVSYPFPPIAAASPARPNRVAPPSPPPCPSSPPPCPPSPPPRPPVQSVLPRRPRRLAPRRHRPARPSKTRFPAVAAASPPRRRRLAPPSSPPCPPSPPPRPAVANRRRWPQLSFLRSSCRHLPHTGCRCQGSKDV</sequence>
<reference evidence="2 3" key="1">
    <citation type="submission" date="2017-03" db="EMBL/GenBank/DDBJ databases">
        <title>WGS assembly of Porphyra umbilicalis.</title>
        <authorList>
            <person name="Brawley S.H."/>
            <person name="Blouin N.A."/>
            <person name="Ficko-Blean E."/>
            <person name="Wheeler G.L."/>
            <person name="Lohr M."/>
            <person name="Goodson H.V."/>
            <person name="Jenkins J.W."/>
            <person name="Blaby-Haas C.E."/>
            <person name="Helliwell K.E."/>
            <person name="Chan C."/>
            <person name="Marriage T."/>
            <person name="Bhattacharya D."/>
            <person name="Klein A.S."/>
            <person name="Badis Y."/>
            <person name="Brodie J."/>
            <person name="Cao Y."/>
            <person name="Collen J."/>
            <person name="Dittami S.M."/>
            <person name="Gachon C.M."/>
            <person name="Green B.R."/>
            <person name="Karpowicz S."/>
            <person name="Kim J.W."/>
            <person name="Kudahl U."/>
            <person name="Lin S."/>
            <person name="Michel G."/>
            <person name="Mittag M."/>
            <person name="Olson B.J."/>
            <person name="Pangilinan J."/>
            <person name="Peng Y."/>
            <person name="Qiu H."/>
            <person name="Shu S."/>
            <person name="Singer J.T."/>
            <person name="Smith A.G."/>
            <person name="Sprecher B.N."/>
            <person name="Wagner V."/>
            <person name="Wang W."/>
            <person name="Wang Z.-Y."/>
            <person name="Yan J."/>
            <person name="Yarish C."/>
            <person name="Zoeuner-Riek S."/>
            <person name="Zhuang Y."/>
            <person name="Zou Y."/>
            <person name="Lindquist E.A."/>
            <person name="Grimwood J."/>
            <person name="Barry K."/>
            <person name="Rokhsar D.S."/>
            <person name="Schmutz J."/>
            <person name="Stiller J.W."/>
            <person name="Grossman A.R."/>
            <person name="Prochnik S.E."/>
        </authorList>
    </citation>
    <scope>NUCLEOTIDE SEQUENCE [LARGE SCALE GENOMIC DNA]</scope>
    <source>
        <strain evidence="2">4086291</strain>
    </source>
</reference>
<name>A0A1X6NX38_PORUM</name>
<evidence type="ECO:0000313" key="3">
    <source>
        <dbReference type="Proteomes" id="UP000218209"/>
    </source>
</evidence>
<protein>
    <submittedName>
        <fullName evidence="2">Uncharacterized protein</fullName>
    </submittedName>
</protein>
<feature type="compositionally biased region" description="Pro residues" evidence="1">
    <location>
        <begin position="128"/>
        <end position="152"/>
    </location>
</feature>
<feature type="compositionally biased region" description="Low complexity" evidence="1">
    <location>
        <begin position="118"/>
        <end position="127"/>
    </location>
</feature>
<evidence type="ECO:0000256" key="1">
    <source>
        <dbReference type="SAM" id="MobiDB-lite"/>
    </source>
</evidence>
<feature type="compositionally biased region" description="Pro residues" evidence="1">
    <location>
        <begin position="196"/>
        <end position="209"/>
    </location>
</feature>
<dbReference type="PRINTS" id="PR01217">
    <property type="entry name" value="PRICHEXTENSN"/>
</dbReference>
<feature type="compositionally biased region" description="Basic residues" evidence="1">
    <location>
        <begin position="159"/>
        <end position="176"/>
    </location>
</feature>
<feature type="compositionally biased region" description="Pro residues" evidence="1">
    <location>
        <begin position="83"/>
        <end position="96"/>
    </location>
</feature>
<feature type="non-terminal residue" evidence="2">
    <location>
        <position position="1"/>
    </location>
</feature>
<dbReference type="Proteomes" id="UP000218209">
    <property type="component" value="Unassembled WGS sequence"/>
</dbReference>
<accession>A0A1X6NX38</accession>
<organism evidence="2 3">
    <name type="scientific">Porphyra umbilicalis</name>
    <name type="common">Purple laver</name>
    <name type="synonym">Red alga</name>
    <dbReference type="NCBI Taxonomy" id="2786"/>
    <lineage>
        <taxon>Eukaryota</taxon>
        <taxon>Rhodophyta</taxon>
        <taxon>Bangiophyceae</taxon>
        <taxon>Bangiales</taxon>
        <taxon>Bangiaceae</taxon>
        <taxon>Porphyra</taxon>
    </lineage>
</organism>
<dbReference type="AlphaFoldDB" id="A0A1X6NX38"/>
<dbReference type="EMBL" id="KV919013">
    <property type="protein sequence ID" value="OSX73194.1"/>
    <property type="molecule type" value="Genomic_DNA"/>
</dbReference>
<feature type="region of interest" description="Disordered" evidence="1">
    <location>
        <begin position="1"/>
        <end position="216"/>
    </location>
</feature>
<proteinExistence type="predicted"/>